<feature type="compositionally biased region" description="Basic and acidic residues" evidence="1">
    <location>
        <begin position="71"/>
        <end position="85"/>
    </location>
</feature>
<dbReference type="Proteomes" id="UP001054837">
    <property type="component" value="Unassembled WGS sequence"/>
</dbReference>
<accession>A0AAV4RWZ8</accession>
<evidence type="ECO:0000313" key="3">
    <source>
        <dbReference type="Proteomes" id="UP001054837"/>
    </source>
</evidence>
<comment type="caution">
    <text evidence="2">The sequence shown here is derived from an EMBL/GenBank/DDBJ whole genome shotgun (WGS) entry which is preliminary data.</text>
</comment>
<organism evidence="2 3">
    <name type="scientific">Caerostris darwini</name>
    <dbReference type="NCBI Taxonomy" id="1538125"/>
    <lineage>
        <taxon>Eukaryota</taxon>
        <taxon>Metazoa</taxon>
        <taxon>Ecdysozoa</taxon>
        <taxon>Arthropoda</taxon>
        <taxon>Chelicerata</taxon>
        <taxon>Arachnida</taxon>
        <taxon>Araneae</taxon>
        <taxon>Araneomorphae</taxon>
        <taxon>Entelegynae</taxon>
        <taxon>Araneoidea</taxon>
        <taxon>Araneidae</taxon>
        <taxon>Caerostris</taxon>
    </lineage>
</organism>
<reference evidence="2 3" key="1">
    <citation type="submission" date="2021-06" db="EMBL/GenBank/DDBJ databases">
        <title>Caerostris darwini draft genome.</title>
        <authorList>
            <person name="Kono N."/>
            <person name="Arakawa K."/>
        </authorList>
    </citation>
    <scope>NUCLEOTIDE SEQUENCE [LARGE SCALE GENOMIC DNA]</scope>
</reference>
<dbReference type="EMBL" id="BPLQ01006841">
    <property type="protein sequence ID" value="GIY25634.1"/>
    <property type="molecule type" value="Genomic_DNA"/>
</dbReference>
<name>A0AAV4RWZ8_9ARAC</name>
<evidence type="ECO:0000313" key="2">
    <source>
        <dbReference type="EMBL" id="GIY25634.1"/>
    </source>
</evidence>
<sequence>MLNSSYRHDSTTPTLPSHLAFLSSSSTMERTSIACATPVISLQKLKNFLTQPRFRFPHHGKFPKEPYFPPNRDRFSDVPKKKMQK</sequence>
<dbReference type="AlphaFoldDB" id="A0AAV4RWZ8"/>
<feature type="region of interest" description="Disordered" evidence="1">
    <location>
        <begin position="60"/>
        <end position="85"/>
    </location>
</feature>
<gene>
    <name evidence="2" type="primary">rn_0</name>
    <name evidence="2" type="ORF">CDAR_263241</name>
</gene>
<evidence type="ECO:0000256" key="1">
    <source>
        <dbReference type="SAM" id="MobiDB-lite"/>
    </source>
</evidence>
<proteinExistence type="predicted"/>
<keyword evidence="3" id="KW-1185">Reference proteome</keyword>
<protein>
    <submittedName>
        <fullName evidence="2">Zinc finger protein rotund</fullName>
    </submittedName>
</protein>